<dbReference type="RefSeq" id="WP_226385581.1">
    <property type="nucleotide sequence ID" value="NZ_JADCKA010000011.1"/>
</dbReference>
<dbReference type="Pfam" id="PF17768">
    <property type="entry name" value="RecJ_OB"/>
    <property type="match status" value="1"/>
</dbReference>
<dbReference type="Gene3D" id="3.90.1640.30">
    <property type="match status" value="1"/>
</dbReference>
<protein>
    <recommendedName>
        <fullName evidence="2">Single-stranded-DNA-specific exonuclease RecJ</fullName>
    </recommendedName>
</protein>
<comment type="similarity">
    <text evidence="1">Belongs to the RecJ family.</text>
</comment>
<name>A0ABR9QYH8_9FIRM</name>
<dbReference type="PANTHER" id="PTHR30255:SF2">
    <property type="entry name" value="SINGLE-STRANDED-DNA-SPECIFIC EXONUCLEASE RECJ"/>
    <property type="match status" value="1"/>
</dbReference>
<sequence>MKKNINEIVLNLLYKRGITGDRDITEFLSPKPLRTYDPFLMKGMREGVLLIVDAVKNNKRICIYGDYDADGVTSVSVLKSILDDISENISYYIPGRFDEGYGLNIDAIKNIYEQGTQLLITVDCGITSAEEVSYAKKLGMDVIVTDHHNIGENIPDCIVIDPKQKDCPYPFDGLAGCGVAFKLAQGIQRQMGLSKNTINNLLDIVALGTIGDVVPLVDENRTIVKYGINRIRTNKRPGLEYLINKIGKGSQFMTAEDISFGIVPNLNAAGRMGNADMAVKFFTVSDTVKSKEIADSLIELNALRKEIQERDYQRCITVYEVEYSNCLFPLIVLEGAHEGVAGIVAGKMKDYCNKPVAILTEKDGTYKGTCRSTEDVDIHEILSKCQELFEKFGGHRGACGFTIKIENLNLLREAVEKEMTEIHCDMADKKDCEISFDMELSGGDVTDNLVEELELLEPFGAGNEKPVFAINKCRVVYMSYMGSDNIHMRFTVEATDGNRVACVMFNVPEEVTSKMDKGVLLNITGTFAFNRWNGRRDIQMTVKDISFC</sequence>
<organism evidence="9 10">
    <name type="scientific">Gallibacter intestinalis</name>
    <dbReference type="NCBI Taxonomy" id="2779356"/>
    <lineage>
        <taxon>Bacteria</taxon>
        <taxon>Bacillati</taxon>
        <taxon>Bacillota</taxon>
        <taxon>Clostridia</taxon>
        <taxon>Eubacteriales</taxon>
        <taxon>Eubacteriaceae</taxon>
        <taxon>Gallibacter</taxon>
    </lineage>
</organism>
<comment type="caution">
    <text evidence="9">The sequence shown here is derived from an EMBL/GenBank/DDBJ whole genome shotgun (WGS) entry which is preliminary data.</text>
</comment>
<dbReference type="NCBIfam" id="TIGR00644">
    <property type="entry name" value="recJ"/>
    <property type="match status" value="1"/>
</dbReference>
<evidence type="ECO:0000256" key="5">
    <source>
        <dbReference type="ARBA" id="ARBA00022839"/>
    </source>
</evidence>
<evidence type="ECO:0000259" key="8">
    <source>
        <dbReference type="Pfam" id="PF17768"/>
    </source>
</evidence>
<feature type="domain" description="DDH" evidence="6">
    <location>
        <begin position="60"/>
        <end position="209"/>
    </location>
</feature>
<evidence type="ECO:0000256" key="3">
    <source>
        <dbReference type="ARBA" id="ARBA00022722"/>
    </source>
</evidence>
<dbReference type="InterPro" id="IPR001667">
    <property type="entry name" value="DDH_dom"/>
</dbReference>
<feature type="domain" description="RecJ OB" evidence="8">
    <location>
        <begin position="437"/>
        <end position="544"/>
    </location>
</feature>
<keyword evidence="5 9" id="KW-0269">Exonuclease</keyword>
<keyword evidence="10" id="KW-1185">Reference proteome</keyword>
<evidence type="ECO:0000313" key="9">
    <source>
        <dbReference type="EMBL" id="MBE5035933.1"/>
    </source>
</evidence>
<dbReference type="InterPro" id="IPR038763">
    <property type="entry name" value="DHH_sf"/>
</dbReference>
<dbReference type="Proteomes" id="UP001516588">
    <property type="component" value="Unassembled WGS sequence"/>
</dbReference>
<dbReference type="InterPro" id="IPR041122">
    <property type="entry name" value="RecJ_OB"/>
</dbReference>
<gene>
    <name evidence="9" type="primary">recJ</name>
    <name evidence="9" type="ORF">INF20_06570</name>
</gene>
<evidence type="ECO:0000256" key="2">
    <source>
        <dbReference type="ARBA" id="ARBA00019841"/>
    </source>
</evidence>
<dbReference type="Pfam" id="PF01368">
    <property type="entry name" value="DHH"/>
    <property type="match status" value="1"/>
</dbReference>
<dbReference type="Gene3D" id="2.40.50.460">
    <property type="match status" value="1"/>
</dbReference>
<dbReference type="SUPFAM" id="SSF64182">
    <property type="entry name" value="DHH phosphoesterases"/>
    <property type="match status" value="1"/>
</dbReference>
<proteinExistence type="inferred from homology"/>
<evidence type="ECO:0000313" key="10">
    <source>
        <dbReference type="Proteomes" id="UP001516588"/>
    </source>
</evidence>
<dbReference type="InterPro" id="IPR051673">
    <property type="entry name" value="SSDNA_exonuclease_RecJ"/>
</dbReference>
<evidence type="ECO:0000256" key="4">
    <source>
        <dbReference type="ARBA" id="ARBA00022801"/>
    </source>
</evidence>
<dbReference type="InterPro" id="IPR004610">
    <property type="entry name" value="RecJ"/>
</dbReference>
<feature type="domain" description="DHHA1" evidence="7">
    <location>
        <begin position="334"/>
        <end position="420"/>
    </location>
</feature>
<evidence type="ECO:0000259" key="7">
    <source>
        <dbReference type="Pfam" id="PF02272"/>
    </source>
</evidence>
<keyword evidence="4" id="KW-0378">Hydrolase</keyword>
<dbReference type="EMBL" id="JADCKA010000011">
    <property type="protein sequence ID" value="MBE5035933.1"/>
    <property type="molecule type" value="Genomic_DNA"/>
</dbReference>
<dbReference type="GO" id="GO:0004527">
    <property type="term" value="F:exonuclease activity"/>
    <property type="evidence" value="ECO:0007669"/>
    <property type="project" value="UniProtKB-KW"/>
</dbReference>
<dbReference type="InterPro" id="IPR003156">
    <property type="entry name" value="DHHA1_dom"/>
</dbReference>
<reference evidence="9 10" key="1">
    <citation type="submission" date="2020-10" db="EMBL/GenBank/DDBJ databases">
        <title>ChiBAC.</title>
        <authorList>
            <person name="Zenner C."/>
            <person name="Hitch T.C.A."/>
            <person name="Clavel T."/>
        </authorList>
    </citation>
    <scope>NUCLEOTIDE SEQUENCE [LARGE SCALE GENOMIC DNA]</scope>
    <source>
        <strain evidence="9 10">DSM 108706</strain>
    </source>
</reference>
<keyword evidence="3" id="KW-0540">Nuclease</keyword>
<dbReference type="Pfam" id="PF02272">
    <property type="entry name" value="DHHA1"/>
    <property type="match status" value="1"/>
</dbReference>
<accession>A0ABR9QYH8</accession>
<dbReference type="PANTHER" id="PTHR30255">
    <property type="entry name" value="SINGLE-STRANDED-DNA-SPECIFIC EXONUCLEASE RECJ"/>
    <property type="match status" value="1"/>
</dbReference>
<evidence type="ECO:0000259" key="6">
    <source>
        <dbReference type="Pfam" id="PF01368"/>
    </source>
</evidence>
<evidence type="ECO:0000256" key="1">
    <source>
        <dbReference type="ARBA" id="ARBA00005915"/>
    </source>
</evidence>